<proteinExistence type="predicted"/>
<accession>A0A8H5CY09</accession>
<dbReference type="Proteomes" id="UP000559027">
    <property type="component" value="Unassembled WGS sequence"/>
</dbReference>
<comment type="caution">
    <text evidence="3">The sequence shown here is derived from an EMBL/GenBank/DDBJ whole genome shotgun (WGS) entry which is preliminary data.</text>
</comment>
<dbReference type="AlphaFoldDB" id="A0A8H5CY09"/>
<keyword evidence="1" id="KW-1133">Transmembrane helix</keyword>
<evidence type="ECO:0000259" key="2">
    <source>
        <dbReference type="Pfam" id="PF20152"/>
    </source>
</evidence>
<feature type="domain" description="DUF6534" evidence="2">
    <location>
        <begin position="71"/>
        <end position="152"/>
    </location>
</feature>
<organism evidence="3 4">
    <name type="scientific">Leucocoprinus leucothites</name>
    <dbReference type="NCBI Taxonomy" id="201217"/>
    <lineage>
        <taxon>Eukaryota</taxon>
        <taxon>Fungi</taxon>
        <taxon>Dikarya</taxon>
        <taxon>Basidiomycota</taxon>
        <taxon>Agaricomycotina</taxon>
        <taxon>Agaricomycetes</taxon>
        <taxon>Agaricomycetidae</taxon>
        <taxon>Agaricales</taxon>
        <taxon>Agaricineae</taxon>
        <taxon>Agaricaceae</taxon>
        <taxon>Leucocoprinus</taxon>
    </lineage>
</organism>
<reference evidence="3 4" key="1">
    <citation type="journal article" date="2020" name="ISME J.">
        <title>Uncovering the hidden diversity of litter-decomposition mechanisms in mushroom-forming fungi.</title>
        <authorList>
            <person name="Floudas D."/>
            <person name="Bentzer J."/>
            <person name="Ahren D."/>
            <person name="Johansson T."/>
            <person name="Persson P."/>
            <person name="Tunlid A."/>
        </authorList>
    </citation>
    <scope>NUCLEOTIDE SEQUENCE [LARGE SCALE GENOMIC DNA]</scope>
    <source>
        <strain evidence="3 4">CBS 146.42</strain>
    </source>
</reference>
<evidence type="ECO:0000313" key="3">
    <source>
        <dbReference type="EMBL" id="KAF5349216.1"/>
    </source>
</evidence>
<gene>
    <name evidence="3" type="ORF">D9756_009500</name>
</gene>
<dbReference type="Pfam" id="PF20152">
    <property type="entry name" value="DUF6534"/>
    <property type="match status" value="1"/>
</dbReference>
<keyword evidence="4" id="KW-1185">Reference proteome</keyword>
<dbReference type="PANTHER" id="PTHR40465:SF1">
    <property type="entry name" value="DUF6534 DOMAIN-CONTAINING PROTEIN"/>
    <property type="match status" value="1"/>
</dbReference>
<keyword evidence="1" id="KW-0812">Transmembrane</keyword>
<dbReference type="EMBL" id="JAACJO010000017">
    <property type="protein sequence ID" value="KAF5349216.1"/>
    <property type="molecule type" value="Genomic_DNA"/>
</dbReference>
<dbReference type="InterPro" id="IPR045339">
    <property type="entry name" value="DUF6534"/>
</dbReference>
<feature type="transmembrane region" description="Helical" evidence="1">
    <location>
        <begin position="24"/>
        <end position="45"/>
    </location>
</feature>
<dbReference type="PANTHER" id="PTHR40465">
    <property type="entry name" value="CHROMOSOME 1, WHOLE GENOME SHOTGUN SEQUENCE"/>
    <property type="match status" value="1"/>
</dbReference>
<sequence length="246" mass="26971">MTVAISTPIQIFIAWRISVISGKWWVPAIIGILAVISSGGGIWLAQTVVEVQRFARKPDLHWPALMWLLASAIADVIITVSLVYSLAKRKTGFVQTDDTINKNTTLSVLVRLENLDRNADTFAFISRNFVWDLALSKLYTNALMSTLNARQSLGRLLSGGGGDVAHTNVPTNVLFADASFTKSNGGSSEGSKVAGLHQLSFNATRSKSFDFNRAPRSFHTPSSNRRGQYPEDIEIGVMSVKEVREM</sequence>
<keyword evidence="1" id="KW-0472">Membrane</keyword>
<evidence type="ECO:0000256" key="1">
    <source>
        <dbReference type="SAM" id="Phobius"/>
    </source>
</evidence>
<feature type="transmembrane region" description="Helical" evidence="1">
    <location>
        <begin position="65"/>
        <end position="87"/>
    </location>
</feature>
<protein>
    <recommendedName>
        <fullName evidence="2">DUF6534 domain-containing protein</fullName>
    </recommendedName>
</protein>
<dbReference type="OrthoDB" id="3265526at2759"/>
<name>A0A8H5CY09_9AGAR</name>
<evidence type="ECO:0000313" key="4">
    <source>
        <dbReference type="Proteomes" id="UP000559027"/>
    </source>
</evidence>